<evidence type="ECO:0000313" key="2">
    <source>
        <dbReference type="EnsemblMetazoa" id="GPPI042505-PA"/>
    </source>
</evidence>
<protein>
    <submittedName>
        <fullName evidence="2">Uncharacterized protein</fullName>
    </submittedName>
</protein>
<reference evidence="3" key="1">
    <citation type="submission" date="2015-01" db="EMBL/GenBank/DDBJ databases">
        <authorList>
            <person name="Aksoy S."/>
            <person name="Warren W."/>
            <person name="Wilson R.K."/>
        </authorList>
    </citation>
    <scope>NUCLEOTIDE SEQUENCE [LARGE SCALE GENOMIC DNA]</scope>
    <source>
        <strain evidence="3">IAEA</strain>
    </source>
</reference>
<reference evidence="2" key="2">
    <citation type="submission" date="2020-05" db="UniProtKB">
        <authorList>
            <consortium name="EnsemblMetazoa"/>
        </authorList>
    </citation>
    <scope>IDENTIFICATION</scope>
    <source>
        <strain evidence="2">IAEA</strain>
    </source>
</reference>
<dbReference type="AlphaFoldDB" id="A0A1B0BWA1"/>
<keyword evidence="1" id="KW-1133">Transmembrane helix</keyword>
<sequence length="219" mass="25042">MSQQDFINDDSTANFNFSVLPNYSAAHLTVLVTIQRKLVVIQATKIQNHDSPHHNSKVSYSALIISAAAIITTSCIEYFSTHSFNVYARYSRTTDRTLCSTTLKRNGYNLNNLYDSCGSQMFNCWVALFCETLKADRRPTKMVLLDINTIFIHFEWTLSFEKRMRPCDDRIVKFLKAKELNGGGHFDTVFVGFCYVFRSGTGRGGKNVMQRYKPNILKN</sequence>
<name>A0A1B0BWA1_9MUSC</name>
<dbReference type="VEuPathDB" id="VectorBase:GPPI042505"/>
<proteinExistence type="predicted"/>
<dbReference type="EMBL" id="JXJN01021681">
    <property type="status" value="NOT_ANNOTATED_CDS"/>
    <property type="molecule type" value="Genomic_DNA"/>
</dbReference>
<feature type="transmembrane region" description="Helical" evidence="1">
    <location>
        <begin position="58"/>
        <end position="79"/>
    </location>
</feature>
<dbReference type="EMBL" id="JXJN01021682">
    <property type="status" value="NOT_ANNOTATED_CDS"/>
    <property type="molecule type" value="Genomic_DNA"/>
</dbReference>
<dbReference type="EnsemblMetazoa" id="GPPI042505-RA">
    <property type="protein sequence ID" value="GPPI042505-PA"/>
    <property type="gene ID" value="GPPI042505"/>
</dbReference>
<accession>A0A1B0BWA1</accession>
<keyword evidence="3" id="KW-1185">Reference proteome</keyword>
<evidence type="ECO:0000313" key="3">
    <source>
        <dbReference type="Proteomes" id="UP000092460"/>
    </source>
</evidence>
<dbReference type="EMBL" id="JXJN01021680">
    <property type="status" value="NOT_ANNOTATED_CDS"/>
    <property type="molecule type" value="Genomic_DNA"/>
</dbReference>
<dbReference type="Proteomes" id="UP000092460">
    <property type="component" value="Unassembled WGS sequence"/>
</dbReference>
<organism evidence="2 3">
    <name type="scientific">Glossina palpalis gambiensis</name>
    <dbReference type="NCBI Taxonomy" id="67801"/>
    <lineage>
        <taxon>Eukaryota</taxon>
        <taxon>Metazoa</taxon>
        <taxon>Ecdysozoa</taxon>
        <taxon>Arthropoda</taxon>
        <taxon>Hexapoda</taxon>
        <taxon>Insecta</taxon>
        <taxon>Pterygota</taxon>
        <taxon>Neoptera</taxon>
        <taxon>Endopterygota</taxon>
        <taxon>Diptera</taxon>
        <taxon>Brachycera</taxon>
        <taxon>Muscomorpha</taxon>
        <taxon>Hippoboscoidea</taxon>
        <taxon>Glossinidae</taxon>
        <taxon>Glossina</taxon>
    </lineage>
</organism>
<evidence type="ECO:0000256" key="1">
    <source>
        <dbReference type="SAM" id="Phobius"/>
    </source>
</evidence>
<keyword evidence="1" id="KW-0472">Membrane</keyword>
<keyword evidence="1" id="KW-0812">Transmembrane</keyword>